<dbReference type="GO" id="GO:0008703">
    <property type="term" value="F:5-amino-6-(5-phosphoribosylamino)uracil reductase activity"/>
    <property type="evidence" value="ECO:0007669"/>
    <property type="project" value="InterPro"/>
</dbReference>
<evidence type="ECO:0000313" key="3">
    <source>
        <dbReference type="Proteomes" id="UP000093748"/>
    </source>
</evidence>
<dbReference type="PANTHER" id="PTHR38011">
    <property type="entry name" value="DIHYDROFOLATE REDUCTASE FAMILY PROTEIN (AFU_ORTHOLOGUE AFUA_8G06820)"/>
    <property type="match status" value="1"/>
</dbReference>
<proteinExistence type="predicted"/>
<dbReference type="Proteomes" id="UP000093748">
    <property type="component" value="Unassembled WGS sequence"/>
</dbReference>
<sequence>MSKLRVNAFTLSLDGYGAGLDQDLQNPLGVGGESLHKWFVDTRTFRKMVLGKDGGTADVNDGFAARSFENVGAWILGRNMFGPIRGEWPDDNWKGWWGDNPPYHVPVFVLTHHERAPITMEGGTTFYFVTDGIHSALEQAKAAAGGKDVRIGGGVATIRQYLQESLIDEMHLAISPVLLGKGEHLFAGLDMLKLGYQCSEQVATALATHVVIKRG</sequence>
<dbReference type="GeneID" id="66684582"/>
<comment type="caution">
    <text evidence="2">The sequence shown here is derived from an EMBL/GenBank/DDBJ whole genome shotgun (WGS) entry which is preliminary data.</text>
</comment>
<dbReference type="OrthoDB" id="2313602at2"/>
<dbReference type="RefSeq" id="WP_032929874.1">
    <property type="nucleotide sequence ID" value="NZ_LZTH01000045.1"/>
</dbReference>
<dbReference type="InterPro" id="IPR024072">
    <property type="entry name" value="DHFR-like_dom_sf"/>
</dbReference>
<dbReference type="InterPro" id="IPR050765">
    <property type="entry name" value="Riboflavin_Biosynth_HTPR"/>
</dbReference>
<accession>A0A1A5J5X7</accession>
<dbReference type="Gene3D" id="3.40.430.10">
    <property type="entry name" value="Dihydrofolate Reductase, subunit A"/>
    <property type="match status" value="1"/>
</dbReference>
<reference evidence="3" key="1">
    <citation type="submission" date="2016-06" db="EMBL/GenBank/DDBJ databases">
        <title>NZP2037 Pacbio-Illumina hybrid assembly.</title>
        <authorList>
            <person name="Ramsay J.P."/>
        </authorList>
    </citation>
    <scope>NUCLEOTIDE SEQUENCE [LARGE SCALE GENOMIC DNA]</scope>
    <source>
        <strain evidence="3">R7ANS::ICEMlSym2042</strain>
    </source>
</reference>
<dbReference type="GO" id="GO:0009231">
    <property type="term" value="P:riboflavin biosynthetic process"/>
    <property type="evidence" value="ECO:0007669"/>
    <property type="project" value="InterPro"/>
</dbReference>
<evidence type="ECO:0000313" key="2">
    <source>
        <dbReference type="EMBL" id="OBP76654.1"/>
    </source>
</evidence>
<organism evidence="2 3">
    <name type="scientific">Rhizobium loti</name>
    <name type="common">Mesorhizobium loti</name>
    <dbReference type="NCBI Taxonomy" id="381"/>
    <lineage>
        <taxon>Bacteria</taxon>
        <taxon>Pseudomonadati</taxon>
        <taxon>Pseudomonadota</taxon>
        <taxon>Alphaproteobacteria</taxon>
        <taxon>Hyphomicrobiales</taxon>
        <taxon>Phyllobacteriaceae</taxon>
        <taxon>Mesorhizobium</taxon>
    </lineage>
</organism>
<dbReference type="InterPro" id="IPR002734">
    <property type="entry name" value="RibDG_C"/>
</dbReference>
<dbReference type="Pfam" id="PF01872">
    <property type="entry name" value="RibD_C"/>
    <property type="match status" value="1"/>
</dbReference>
<protein>
    <submittedName>
        <fullName evidence="2">Deaminase</fullName>
    </submittedName>
</protein>
<feature type="domain" description="Bacterial bifunctional deaminase-reductase C-terminal" evidence="1">
    <location>
        <begin position="9"/>
        <end position="198"/>
    </location>
</feature>
<gene>
    <name evidence="2" type="ORF">BAE39_11125</name>
</gene>
<dbReference type="AlphaFoldDB" id="A0A1A5J5X7"/>
<dbReference type="EMBL" id="LZTJ01000012">
    <property type="protein sequence ID" value="OBP76654.1"/>
    <property type="molecule type" value="Genomic_DNA"/>
</dbReference>
<dbReference type="SUPFAM" id="SSF53597">
    <property type="entry name" value="Dihydrofolate reductase-like"/>
    <property type="match status" value="1"/>
</dbReference>
<evidence type="ECO:0000259" key="1">
    <source>
        <dbReference type="Pfam" id="PF01872"/>
    </source>
</evidence>
<name>A0A1A5J5X7_RHILI</name>
<dbReference type="PANTHER" id="PTHR38011:SF12">
    <property type="entry name" value="BIFUNCTIONAL DEAMINASE-REDUCTASE DOMAIN PROTEIN"/>
    <property type="match status" value="1"/>
</dbReference>